<evidence type="ECO:0000313" key="8">
    <source>
        <dbReference type="EMBL" id="UKK02249.2"/>
    </source>
</evidence>
<evidence type="ECO:0000256" key="6">
    <source>
        <dbReference type="SAM" id="Phobius"/>
    </source>
</evidence>
<keyword evidence="6" id="KW-1133">Transmembrane helix</keyword>
<proteinExistence type="predicted"/>
<evidence type="ECO:0000313" key="9">
    <source>
        <dbReference type="Proteomes" id="UP000244811"/>
    </source>
</evidence>
<name>A0A976MER1_THEOR</name>
<evidence type="ECO:0000259" key="7">
    <source>
        <dbReference type="PROSITE" id="PS51133"/>
    </source>
</evidence>
<dbReference type="PANTHER" id="PTHR11239:SF1">
    <property type="entry name" value="DNA-DIRECTED RNA POLYMERASE II SUBUNIT RPB9"/>
    <property type="match status" value="1"/>
</dbReference>
<keyword evidence="6" id="KW-0812">Transmembrane</keyword>
<feature type="transmembrane region" description="Helical" evidence="6">
    <location>
        <begin position="38"/>
        <end position="60"/>
    </location>
</feature>
<dbReference type="PANTHER" id="PTHR11239">
    <property type="entry name" value="DNA-DIRECTED RNA POLYMERASE"/>
    <property type="match status" value="1"/>
</dbReference>
<evidence type="ECO:0000256" key="4">
    <source>
        <dbReference type="PROSITE-ProRule" id="PRU00472"/>
    </source>
</evidence>
<dbReference type="GO" id="GO:0003676">
    <property type="term" value="F:nucleic acid binding"/>
    <property type="evidence" value="ECO:0007669"/>
    <property type="project" value="InterPro"/>
</dbReference>
<accession>A0A976MER1</accession>
<dbReference type="SUPFAM" id="SSF57783">
    <property type="entry name" value="Zinc beta-ribbon"/>
    <property type="match status" value="2"/>
</dbReference>
<evidence type="ECO:0000256" key="2">
    <source>
        <dbReference type="ARBA" id="ARBA00022771"/>
    </source>
</evidence>
<dbReference type="EMBL" id="CP056071">
    <property type="protein sequence ID" value="UKK02249.2"/>
    <property type="molecule type" value="Genomic_DNA"/>
</dbReference>
<dbReference type="GO" id="GO:0003899">
    <property type="term" value="F:DNA-directed RNA polymerase activity"/>
    <property type="evidence" value="ECO:0007669"/>
    <property type="project" value="InterPro"/>
</dbReference>
<sequence length="287" mass="33398">MIPLDIVEPGGIDISMTKFRSYKLFQREFTKSNLITCYMALFSCFFTDLICLYVPLIQYTDLSIIEALNLFARNQENKISVFYYSNIVHSLVLYSGILVSLFCNNPLLWDILRNWINVGILLTLLALPFNSNNILYAKADTRKQQLRYFCRQCDFSRVSDSKSSSDNCIYRTSYHFSGKEDIFVSPQVVKDPTLGRTSRWKCLKCGHQKAVFFQLPERVTDDAMMLVFVCTNPGCGYYSKQLHDDGKVELTNEFGNFDKSKFQQIDRKRERPRDLDDTPDNDMESFF</sequence>
<keyword evidence="3" id="KW-0862">Zinc</keyword>
<evidence type="ECO:0000256" key="1">
    <source>
        <dbReference type="ARBA" id="ARBA00022723"/>
    </source>
</evidence>
<organism evidence="8 9">
    <name type="scientific">Theileria orientalis</name>
    <dbReference type="NCBI Taxonomy" id="68886"/>
    <lineage>
        <taxon>Eukaryota</taxon>
        <taxon>Sar</taxon>
        <taxon>Alveolata</taxon>
        <taxon>Apicomplexa</taxon>
        <taxon>Aconoidasida</taxon>
        <taxon>Piroplasmida</taxon>
        <taxon>Theileriidae</taxon>
        <taxon>Theileria</taxon>
    </lineage>
</organism>
<dbReference type="Gene3D" id="2.20.25.10">
    <property type="match status" value="2"/>
</dbReference>
<dbReference type="GO" id="GO:0005665">
    <property type="term" value="C:RNA polymerase II, core complex"/>
    <property type="evidence" value="ECO:0007669"/>
    <property type="project" value="TreeGrafter"/>
</dbReference>
<feature type="transmembrane region" description="Helical" evidence="6">
    <location>
        <begin position="114"/>
        <end position="137"/>
    </location>
</feature>
<dbReference type="CDD" id="cd10508">
    <property type="entry name" value="Zn-ribbon_RPB9"/>
    <property type="match status" value="1"/>
</dbReference>
<dbReference type="InterPro" id="IPR001222">
    <property type="entry name" value="Znf_TFIIS"/>
</dbReference>
<dbReference type="InterPro" id="IPR034012">
    <property type="entry name" value="Zn_ribbon_RPB9_C"/>
</dbReference>
<dbReference type="PROSITE" id="PS51133">
    <property type="entry name" value="ZF_TFIIS_2"/>
    <property type="match status" value="1"/>
</dbReference>
<dbReference type="GO" id="GO:0006283">
    <property type="term" value="P:transcription-coupled nucleotide-excision repair"/>
    <property type="evidence" value="ECO:0007669"/>
    <property type="project" value="TreeGrafter"/>
</dbReference>
<feature type="compositionally biased region" description="Basic and acidic residues" evidence="5">
    <location>
        <begin position="265"/>
        <end position="276"/>
    </location>
</feature>
<keyword evidence="8" id="KW-0804">Transcription</keyword>
<keyword evidence="6" id="KW-0472">Membrane</keyword>
<protein>
    <submittedName>
        <fullName evidence="8">DNA-directed RNA polymerase 2 subunit</fullName>
    </submittedName>
</protein>
<dbReference type="GO" id="GO:0006367">
    <property type="term" value="P:transcription initiation at RNA polymerase II promoter"/>
    <property type="evidence" value="ECO:0007669"/>
    <property type="project" value="TreeGrafter"/>
</dbReference>
<keyword evidence="2 4" id="KW-0863">Zinc-finger</keyword>
<dbReference type="Proteomes" id="UP000244811">
    <property type="component" value="Chromosome 2"/>
</dbReference>
<feature type="region of interest" description="Disordered" evidence="5">
    <location>
        <begin position="265"/>
        <end position="287"/>
    </location>
</feature>
<dbReference type="AlphaFoldDB" id="A0A976MER1"/>
<feature type="transmembrane region" description="Helical" evidence="6">
    <location>
        <begin position="81"/>
        <end position="102"/>
    </location>
</feature>
<reference evidence="8" key="1">
    <citation type="submission" date="2022-07" db="EMBL/GenBank/DDBJ databases">
        <title>Evaluation of T. orientalis genome assembly methods using nanopore sequencing and analysis of variation between genomes.</title>
        <authorList>
            <person name="Yam J."/>
            <person name="Micallef M.L."/>
            <person name="Liu M."/>
            <person name="Djordjevic S.P."/>
            <person name="Bogema D.R."/>
            <person name="Jenkins C."/>
        </authorList>
    </citation>
    <scope>NUCLEOTIDE SEQUENCE</scope>
    <source>
        <strain evidence="8">Goon Nure</strain>
    </source>
</reference>
<keyword evidence="8" id="KW-0240">DNA-directed RNA polymerase</keyword>
<dbReference type="InterPro" id="IPR012164">
    <property type="entry name" value="Rpa12/Rpb9/Rpc10/TFS"/>
</dbReference>
<dbReference type="GO" id="GO:0008270">
    <property type="term" value="F:zinc ion binding"/>
    <property type="evidence" value="ECO:0007669"/>
    <property type="project" value="UniProtKB-KW"/>
</dbReference>
<keyword evidence="1" id="KW-0479">Metal-binding</keyword>
<feature type="compositionally biased region" description="Acidic residues" evidence="5">
    <location>
        <begin position="277"/>
        <end position="287"/>
    </location>
</feature>
<evidence type="ECO:0000256" key="3">
    <source>
        <dbReference type="ARBA" id="ARBA00022833"/>
    </source>
</evidence>
<dbReference type="Pfam" id="PF01096">
    <property type="entry name" value="Zn_ribbon_TFIIS"/>
    <property type="match status" value="1"/>
</dbReference>
<dbReference type="GO" id="GO:0001193">
    <property type="term" value="P:maintenance of transcriptional fidelity during transcription elongation by RNA polymerase II"/>
    <property type="evidence" value="ECO:0007669"/>
    <property type="project" value="TreeGrafter"/>
</dbReference>
<dbReference type="SMART" id="SM00440">
    <property type="entry name" value="ZnF_C2C2"/>
    <property type="match status" value="1"/>
</dbReference>
<gene>
    <name evidence="8" type="ORF">MACK_001605</name>
</gene>
<feature type="domain" description="TFIIS-type" evidence="7">
    <location>
        <begin position="198"/>
        <end position="240"/>
    </location>
</feature>
<evidence type="ECO:0000256" key="5">
    <source>
        <dbReference type="SAM" id="MobiDB-lite"/>
    </source>
</evidence>